<dbReference type="EMBL" id="SAWZ01000017">
    <property type="protein sequence ID" value="RXQ98922.1"/>
    <property type="molecule type" value="Genomic_DNA"/>
</dbReference>
<dbReference type="GO" id="GO:0051213">
    <property type="term" value="F:dioxygenase activity"/>
    <property type="evidence" value="ECO:0007669"/>
    <property type="project" value="UniProtKB-KW"/>
</dbReference>
<sequence>MSTQVFINLPVRDLPAAKAFYTALGYRINPQFTNDDAACVVISDTIHVMLLVHPFFRTFTTKDICDTSRHTEAILCLSADSRQAVDALTERALQAGGTQPSPTQDLGFMYGRSFTDLDGHHWEVMVMLGQPTA</sequence>
<dbReference type="AlphaFoldDB" id="A0A4Q1JQS6"/>
<name>A0A4Q1JQS6_9GAMM</name>
<dbReference type="InterPro" id="IPR053863">
    <property type="entry name" value="Glyoxy/Ble-like_N"/>
</dbReference>
<dbReference type="RefSeq" id="WP_129472700.1">
    <property type="nucleotide sequence ID" value="NZ_SAWZ01000017.1"/>
</dbReference>
<feature type="domain" description="Glyoxalase/Bleomycin resistance-like N-terminal" evidence="1">
    <location>
        <begin position="5"/>
        <end position="43"/>
    </location>
</feature>
<dbReference type="PANTHER" id="PTHR36503">
    <property type="entry name" value="BLR2520 PROTEIN"/>
    <property type="match status" value="1"/>
</dbReference>
<reference evidence="2 3" key="1">
    <citation type="submission" date="2019-01" db="EMBL/GenBank/DDBJ databases">
        <title>Pseudoxanthomonas composti sp. nov., isolated from compost.</title>
        <authorList>
            <person name="Yang G."/>
        </authorList>
    </citation>
    <scope>NUCLEOTIDE SEQUENCE [LARGE SCALE GENOMIC DNA]</scope>
    <source>
        <strain evidence="2 3">GSS15</strain>
    </source>
</reference>
<protein>
    <submittedName>
        <fullName evidence="2">Glyoxalase/bleomycin resistance/extradiol dioxygenase family protein</fullName>
    </submittedName>
</protein>
<keyword evidence="2" id="KW-0223">Dioxygenase</keyword>
<dbReference type="CDD" id="cd09012">
    <property type="entry name" value="VOC_like"/>
    <property type="match status" value="1"/>
</dbReference>
<keyword evidence="3" id="KW-1185">Reference proteome</keyword>
<dbReference type="Pfam" id="PF22677">
    <property type="entry name" value="Ble-like_N"/>
    <property type="match status" value="1"/>
</dbReference>
<gene>
    <name evidence="2" type="ORF">EPA99_18290</name>
</gene>
<dbReference type="Gene3D" id="3.10.180.10">
    <property type="entry name" value="2,3-Dihydroxybiphenyl 1,2-Dioxygenase, domain 1"/>
    <property type="match status" value="1"/>
</dbReference>
<evidence type="ECO:0000313" key="2">
    <source>
        <dbReference type="EMBL" id="RXQ98922.1"/>
    </source>
</evidence>
<dbReference type="Proteomes" id="UP000289784">
    <property type="component" value="Unassembled WGS sequence"/>
</dbReference>
<keyword evidence="2" id="KW-0560">Oxidoreductase</keyword>
<dbReference type="OrthoDB" id="4265398at2"/>
<evidence type="ECO:0000259" key="1">
    <source>
        <dbReference type="Pfam" id="PF22677"/>
    </source>
</evidence>
<organism evidence="2 3">
    <name type="scientific">Pseudoxanthomonas composti</name>
    <dbReference type="NCBI Taxonomy" id="2137479"/>
    <lineage>
        <taxon>Bacteria</taxon>
        <taxon>Pseudomonadati</taxon>
        <taxon>Pseudomonadota</taxon>
        <taxon>Gammaproteobacteria</taxon>
        <taxon>Lysobacterales</taxon>
        <taxon>Lysobacteraceae</taxon>
        <taxon>Pseudoxanthomonas</taxon>
    </lineage>
</organism>
<proteinExistence type="predicted"/>
<dbReference type="SUPFAM" id="SSF54593">
    <property type="entry name" value="Glyoxalase/Bleomycin resistance protein/Dihydroxybiphenyl dioxygenase"/>
    <property type="match status" value="1"/>
</dbReference>
<comment type="caution">
    <text evidence="2">The sequence shown here is derived from an EMBL/GenBank/DDBJ whole genome shotgun (WGS) entry which is preliminary data.</text>
</comment>
<accession>A0A4Q1JQS6</accession>
<dbReference type="InterPro" id="IPR029068">
    <property type="entry name" value="Glyas_Bleomycin-R_OHBP_Dase"/>
</dbReference>
<evidence type="ECO:0000313" key="3">
    <source>
        <dbReference type="Proteomes" id="UP000289784"/>
    </source>
</evidence>
<dbReference type="PANTHER" id="PTHR36503:SF2">
    <property type="entry name" value="BLR2408 PROTEIN"/>
    <property type="match status" value="1"/>
</dbReference>